<organism evidence="5 6">
    <name type="scientific">Isoptericola halotolerans</name>
    <dbReference type="NCBI Taxonomy" id="300560"/>
    <lineage>
        <taxon>Bacteria</taxon>
        <taxon>Bacillati</taxon>
        <taxon>Actinomycetota</taxon>
        <taxon>Actinomycetes</taxon>
        <taxon>Micrococcales</taxon>
        <taxon>Promicromonosporaceae</taxon>
        <taxon>Isoptericola</taxon>
    </lineage>
</organism>
<dbReference type="Proteomes" id="UP000757540">
    <property type="component" value="Unassembled WGS sequence"/>
</dbReference>
<dbReference type="PROSITE" id="PS50932">
    <property type="entry name" value="HTH_LACI_2"/>
    <property type="match status" value="1"/>
</dbReference>
<reference evidence="5 6" key="1">
    <citation type="submission" date="2020-05" db="EMBL/GenBank/DDBJ databases">
        <title>Genomic Encyclopedia of Type Strains, Phase III (KMG-III): the genomes of soil and plant-associated and newly described type strains.</title>
        <authorList>
            <person name="Whitman W."/>
        </authorList>
    </citation>
    <scope>NUCLEOTIDE SEQUENCE [LARGE SCALE GENOMIC DNA]</scope>
    <source>
        <strain evidence="5 6">KCTC 19046</strain>
    </source>
</reference>
<dbReference type="SUPFAM" id="SSF47413">
    <property type="entry name" value="lambda repressor-like DNA-binding domains"/>
    <property type="match status" value="1"/>
</dbReference>
<dbReference type="PANTHER" id="PTHR30146:SF109">
    <property type="entry name" value="HTH-TYPE TRANSCRIPTIONAL REGULATOR GALS"/>
    <property type="match status" value="1"/>
</dbReference>
<proteinExistence type="predicted"/>
<keyword evidence="3" id="KW-0804">Transcription</keyword>
<evidence type="ECO:0000256" key="2">
    <source>
        <dbReference type="ARBA" id="ARBA00023125"/>
    </source>
</evidence>
<protein>
    <submittedName>
        <fullName evidence="5">DNA-binding LacI/PurR family transcriptional regulator</fullName>
    </submittedName>
</protein>
<evidence type="ECO:0000256" key="1">
    <source>
        <dbReference type="ARBA" id="ARBA00023015"/>
    </source>
</evidence>
<comment type="caution">
    <text evidence="5">The sequence shown here is derived from an EMBL/GenBank/DDBJ whole genome shotgun (WGS) entry which is preliminary data.</text>
</comment>
<keyword evidence="2 5" id="KW-0238">DNA-binding</keyword>
<keyword evidence="6" id="KW-1185">Reference proteome</keyword>
<dbReference type="Gene3D" id="3.40.50.2300">
    <property type="match status" value="2"/>
</dbReference>
<dbReference type="Pfam" id="PF00356">
    <property type="entry name" value="LacI"/>
    <property type="match status" value="1"/>
</dbReference>
<dbReference type="GO" id="GO:0003677">
    <property type="term" value="F:DNA binding"/>
    <property type="evidence" value="ECO:0007669"/>
    <property type="project" value="UniProtKB-KW"/>
</dbReference>
<dbReference type="Pfam" id="PF13377">
    <property type="entry name" value="Peripla_BP_3"/>
    <property type="match status" value="1"/>
</dbReference>
<dbReference type="CDD" id="cd06267">
    <property type="entry name" value="PBP1_LacI_sugar_binding-like"/>
    <property type="match status" value="1"/>
</dbReference>
<name>A0ABX2A887_9MICO</name>
<gene>
    <name evidence="5" type="ORF">HDG69_003473</name>
</gene>
<evidence type="ECO:0000256" key="3">
    <source>
        <dbReference type="ARBA" id="ARBA00023163"/>
    </source>
</evidence>
<evidence type="ECO:0000313" key="6">
    <source>
        <dbReference type="Proteomes" id="UP000757540"/>
    </source>
</evidence>
<accession>A0ABX2A887</accession>
<evidence type="ECO:0000259" key="4">
    <source>
        <dbReference type="PROSITE" id="PS50932"/>
    </source>
</evidence>
<sequence length="348" mass="37501">MAKRRTTQMSDVARAAGVSLMTVSNVLNGRPNVGADTRLRVLEVVDELGYEINLTARRLRTGRTGAVSLIVPRFDHQYYSELASRVSDALAPEGLHLVVEQSGAVRERELSALSLARLQQYDGVLLSAVGLGYDDLERMHPDVPIVLLGEQDVPDRYHRIQMNNTAGARLATDHLLACGARRIAVLGGRLESDRPDVATQRTEGWAAALRAADQEPDPALVIPVETFSLPEARAAIAARVSDGLDIDGVLGLTDEIAIGAMAGLRDVGRSVPDDVQVVGFDNLRISEHVAPGLTTIDPGHDAMVAEALRLLRQQMEEAATPPEHVVGTVALIERGSTLVRTARSSRSR</sequence>
<dbReference type="InterPro" id="IPR010982">
    <property type="entry name" value="Lambda_DNA-bd_dom_sf"/>
</dbReference>
<dbReference type="CDD" id="cd01392">
    <property type="entry name" value="HTH_LacI"/>
    <property type="match status" value="1"/>
</dbReference>
<dbReference type="InterPro" id="IPR000843">
    <property type="entry name" value="HTH_LacI"/>
</dbReference>
<dbReference type="RefSeq" id="WP_343036501.1">
    <property type="nucleotide sequence ID" value="NZ_BAAAML010000004.1"/>
</dbReference>
<dbReference type="InterPro" id="IPR046335">
    <property type="entry name" value="LacI/GalR-like_sensor"/>
</dbReference>
<feature type="domain" description="HTH lacI-type" evidence="4">
    <location>
        <begin position="7"/>
        <end position="61"/>
    </location>
</feature>
<dbReference type="InterPro" id="IPR028082">
    <property type="entry name" value="Peripla_BP_I"/>
</dbReference>
<dbReference type="EMBL" id="JABEZU010000005">
    <property type="protein sequence ID" value="NOV98871.1"/>
    <property type="molecule type" value="Genomic_DNA"/>
</dbReference>
<dbReference type="PANTHER" id="PTHR30146">
    <property type="entry name" value="LACI-RELATED TRANSCRIPTIONAL REPRESSOR"/>
    <property type="match status" value="1"/>
</dbReference>
<dbReference type="PROSITE" id="PS00356">
    <property type="entry name" value="HTH_LACI_1"/>
    <property type="match status" value="1"/>
</dbReference>
<dbReference type="SUPFAM" id="SSF53822">
    <property type="entry name" value="Periplasmic binding protein-like I"/>
    <property type="match status" value="1"/>
</dbReference>
<dbReference type="Gene3D" id="1.10.260.40">
    <property type="entry name" value="lambda repressor-like DNA-binding domains"/>
    <property type="match status" value="1"/>
</dbReference>
<keyword evidence="1" id="KW-0805">Transcription regulation</keyword>
<dbReference type="SMART" id="SM00354">
    <property type="entry name" value="HTH_LACI"/>
    <property type="match status" value="1"/>
</dbReference>
<evidence type="ECO:0000313" key="5">
    <source>
        <dbReference type="EMBL" id="NOV98871.1"/>
    </source>
</evidence>